<evidence type="ECO:0000256" key="1">
    <source>
        <dbReference type="SAM" id="Phobius"/>
    </source>
</evidence>
<dbReference type="EMBL" id="BMEY01000001">
    <property type="protein sequence ID" value="GGA60095.1"/>
    <property type="molecule type" value="Genomic_DNA"/>
</dbReference>
<feature type="transmembrane region" description="Helical" evidence="1">
    <location>
        <begin position="63"/>
        <end position="84"/>
    </location>
</feature>
<feature type="transmembrane region" description="Helical" evidence="1">
    <location>
        <begin position="125"/>
        <end position="144"/>
    </location>
</feature>
<keyword evidence="3" id="KW-1185">Reference proteome</keyword>
<gene>
    <name evidence="2" type="ORF">GCM10008025_00160</name>
</gene>
<accession>A0A916RN02</accession>
<proteinExistence type="predicted"/>
<reference evidence="2" key="2">
    <citation type="submission" date="2020-09" db="EMBL/GenBank/DDBJ databases">
        <authorList>
            <person name="Sun Q."/>
            <person name="Zhou Y."/>
        </authorList>
    </citation>
    <scope>NUCLEOTIDE SEQUENCE</scope>
    <source>
        <strain evidence="2">CGMCC 1.12408</strain>
    </source>
</reference>
<evidence type="ECO:0000313" key="2">
    <source>
        <dbReference type="EMBL" id="GGA60095.1"/>
    </source>
</evidence>
<feature type="transmembrane region" description="Helical" evidence="1">
    <location>
        <begin position="6"/>
        <end position="25"/>
    </location>
</feature>
<keyword evidence="1" id="KW-0812">Transmembrane</keyword>
<comment type="caution">
    <text evidence="2">The sequence shown here is derived from an EMBL/GenBank/DDBJ whole genome shotgun (WGS) entry which is preliminary data.</text>
</comment>
<evidence type="ECO:0000313" key="3">
    <source>
        <dbReference type="Proteomes" id="UP000613512"/>
    </source>
</evidence>
<keyword evidence="1" id="KW-0472">Membrane</keyword>
<organism evidence="2 3">
    <name type="scientific">Ornithinibacillus halotolerans</name>
    <dbReference type="NCBI Taxonomy" id="1274357"/>
    <lineage>
        <taxon>Bacteria</taxon>
        <taxon>Bacillati</taxon>
        <taxon>Bacillota</taxon>
        <taxon>Bacilli</taxon>
        <taxon>Bacillales</taxon>
        <taxon>Bacillaceae</taxon>
        <taxon>Ornithinibacillus</taxon>
    </lineage>
</organism>
<keyword evidence="1" id="KW-1133">Transmembrane helix</keyword>
<dbReference type="Proteomes" id="UP000613512">
    <property type="component" value="Unassembled WGS sequence"/>
</dbReference>
<dbReference type="RefSeq" id="WP_188382644.1">
    <property type="nucleotide sequence ID" value="NZ_BMEY01000001.1"/>
</dbReference>
<protein>
    <submittedName>
        <fullName evidence="2">Uncharacterized protein</fullName>
    </submittedName>
</protein>
<feature type="transmembrane region" description="Helical" evidence="1">
    <location>
        <begin position="37"/>
        <end position="57"/>
    </location>
</feature>
<reference evidence="2" key="1">
    <citation type="journal article" date="2014" name="Int. J. Syst. Evol. Microbiol.">
        <title>Complete genome sequence of Corynebacterium casei LMG S-19264T (=DSM 44701T), isolated from a smear-ripened cheese.</title>
        <authorList>
            <consortium name="US DOE Joint Genome Institute (JGI-PGF)"/>
            <person name="Walter F."/>
            <person name="Albersmeier A."/>
            <person name="Kalinowski J."/>
            <person name="Ruckert C."/>
        </authorList>
    </citation>
    <scope>NUCLEOTIDE SEQUENCE</scope>
    <source>
        <strain evidence="2">CGMCC 1.12408</strain>
    </source>
</reference>
<sequence>MGVFVIKKIILFLLGFTPLLLGYVMNSWMMENLDKVLPLKLIGFLFLAFWLLIGLVSNKLETSLVQSFVIAHLPALLMLLLIMYQEWIVDAFWSNLFGLAPQFYFIPLMNLSASVIGILGISTKGIWFACLLALLYMVAAYYIGNYIRRFLD</sequence>
<feature type="transmembrane region" description="Helical" evidence="1">
    <location>
        <begin position="96"/>
        <end position="119"/>
    </location>
</feature>
<dbReference type="AlphaFoldDB" id="A0A916RN02"/>
<name>A0A916RN02_9BACI</name>